<evidence type="ECO:0000256" key="2">
    <source>
        <dbReference type="ARBA" id="ARBA00022679"/>
    </source>
</evidence>
<dbReference type="PROSITE" id="PS50865">
    <property type="entry name" value="ZF_MYND_2"/>
    <property type="match status" value="2"/>
</dbReference>
<dbReference type="AlphaFoldDB" id="A0AAN9GQ85"/>
<dbReference type="GO" id="GO:0045814">
    <property type="term" value="P:negative regulation of gene expression, epigenetic"/>
    <property type="evidence" value="ECO:0007669"/>
    <property type="project" value="TreeGrafter"/>
</dbReference>
<evidence type="ECO:0000256" key="5">
    <source>
        <dbReference type="ARBA" id="ARBA00022771"/>
    </source>
</evidence>
<dbReference type="InterPro" id="IPR001214">
    <property type="entry name" value="SET_dom"/>
</dbReference>
<dbReference type="PANTHER" id="PTHR46402:SF2">
    <property type="entry name" value="HISTONE-LYSINE N-TRIMETHYLTRANSFERASE SMYD5"/>
    <property type="match status" value="1"/>
</dbReference>
<dbReference type="Gene3D" id="2.170.270.10">
    <property type="entry name" value="SET domain"/>
    <property type="match status" value="1"/>
</dbReference>
<keyword evidence="6" id="KW-0862">Zinc</keyword>
<dbReference type="InterPro" id="IPR002893">
    <property type="entry name" value="Znf_MYND"/>
</dbReference>
<keyword evidence="5 7" id="KW-0863">Zinc-finger</keyword>
<feature type="region of interest" description="Disordered" evidence="9">
    <location>
        <begin position="1"/>
        <end position="25"/>
    </location>
</feature>
<dbReference type="Pfam" id="PF01753">
    <property type="entry name" value="zf-MYND"/>
    <property type="match status" value="2"/>
</dbReference>
<dbReference type="InterPro" id="IPR019734">
    <property type="entry name" value="TPR_rpt"/>
</dbReference>
<dbReference type="Gene3D" id="6.10.140.2220">
    <property type="match status" value="1"/>
</dbReference>
<evidence type="ECO:0000313" key="13">
    <source>
        <dbReference type="Proteomes" id="UP001374579"/>
    </source>
</evidence>
<reference evidence="12 13" key="1">
    <citation type="submission" date="2024-02" db="EMBL/GenBank/DDBJ databases">
        <title>Chromosome-scale genome assembly of the rough periwinkle Littorina saxatilis.</title>
        <authorList>
            <person name="De Jode A."/>
            <person name="Faria R."/>
            <person name="Formenti G."/>
            <person name="Sims Y."/>
            <person name="Smith T.P."/>
            <person name="Tracey A."/>
            <person name="Wood J.M.D."/>
            <person name="Zagrodzka Z.B."/>
            <person name="Johannesson K."/>
            <person name="Butlin R.K."/>
            <person name="Leder E.H."/>
        </authorList>
    </citation>
    <scope>NUCLEOTIDE SEQUENCE [LARGE SCALE GENOMIC DNA]</scope>
    <source>
        <strain evidence="12">Snail1</strain>
        <tissue evidence="12">Muscle</tissue>
    </source>
</reference>
<dbReference type="SUPFAM" id="SSF48452">
    <property type="entry name" value="TPR-like"/>
    <property type="match status" value="1"/>
</dbReference>
<dbReference type="GO" id="GO:0042799">
    <property type="term" value="F:histone H4K20 methyltransferase activity"/>
    <property type="evidence" value="ECO:0007669"/>
    <property type="project" value="TreeGrafter"/>
</dbReference>
<feature type="domain" description="MYND-type" evidence="11">
    <location>
        <begin position="706"/>
        <end position="748"/>
    </location>
</feature>
<dbReference type="PROSITE" id="PS50280">
    <property type="entry name" value="SET"/>
    <property type="match status" value="1"/>
</dbReference>
<comment type="caution">
    <text evidence="12">The sequence shown here is derived from an EMBL/GenBank/DDBJ whole genome shotgun (WGS) entry which is preliminary data.</text>
</comment>
<evidence type="ECO:0000256" key="4">
    <source>
        <dbReference type="ARBA" id="ARBA00022723"/>
    </source>
</evidence>
<dbReference type="InterPro" id="IPR046341">
    <property type="entry name" value="SET_dom_sf"/>
</dbReference>
<dbReference type="SMART" id="SM00028">
    <property type="entry name" value="TPR"/>
    <property type="match status" value="3"/>
</dbReference>
<dbReference type="SUPFAM" id="SSF144232">
    <property type="entry name" value="HIT/MYND zinc finger-like"/>
    <property type="match status" value="2"/>
</dbReference>
<keyword evidence="3" id="KW-0949">S-adenosyl-L-methionine</keyword>
<dbReference type="GO" id="GO:0032259">
    <property type="term" value="P:methylation"/>
    <property type="evidence" value="ECO:0007669"/>
    <property type="project" value="UniProtKB-KW"/>
</dbReference>
<proteinExistence type="predicted"/>
<evidence type="ECO:0000256" key="3">
    <source>
        <dbReference type="ARBA" id="ARBA00022691"/>
    </source>
</evidence>
<dbReference type="EMBL" id="JBAMIC010000001">
    <property type="protein sequence ID" value="KAK7114860.1"/>
    <property type="molecule type" value="Genomic_DNA"/>
</dbReference>
<sequence length="764" mass="86373">MSEVATTTTSTVNGNTTNQTSTETNTTMATQTGIDEDLDKIPLQRLPALLDNLTKVLENSKTTLTPAERGKCLCRRGQCHFRLHNYSAALSDAEAAVLDNPGDLAAYITAGQAATGLGRFKEGYQYYKSGLQIDPNSKVLTEQLRQLQNRILEQTEKGADEESSYNALDFCTQDPYPGDDVQLLMEREILETKYKISDSLLKNTSQGKVNQAQAMKCLKLAYESINTGRYEQAIELCTQTLKADPSNTFGRKFRAQLFFERQNIIEALKDLWTIAKGSRTPDVWNMGGKILISLWLPVTAEFWLRRATMTSGKKDQEAAILFQKVRVKRLYGPLTEDFPVTVDFTQYGRAVVAKHDVKAGEVLLKDLPLVHAQTLPSRFVPSCCHCTSSLITASDFFGDKYESLDAHSRETIARHWPDLKPVWCPKCSREQYCSKQCMEAAWEENHQILCPSVNPASSKLYDIRDKDGYGPNERGEWKELWGGHYSPFVLAKVWAAILCHVRRQMLEEGNVGGEPTVAQWATAKAPYRRFIAFGTTPATERMPEMLKIFQQVFSSTPYGLTYPITEAEFKGRYYQAACNLQCFSAATNPFHRFMTNMKDDLEGLSLLMHLDENKTPEPYFAGMFPVHACLNHACDNNAEVSNGILHDHFGIKVTAKRDIKKGEEIVITYIDTALPRMLRRAWLYKSFNFWCQCRRCRFEGDQPTMCTQCGAKAEPTKKFPTCGKCHKAWYCSTKCQREAWGQGHKVICQTKHSVVSSPQDYEVC</sequence>
<evidence type="ECO:0000256" key="9">
    <source>
        <dbReference type="SAM" id="MobiDB-lite"/>
    </source>
</evidence>
<accession>A0AAN9GQ85</accession>
<dbReference type="Gene3D" id="1.25.40.10">
    <property type="entry name" value="Tetratricopeptide repeat domain"/>
    <property type="match status" value="2"/>
</dbReference>
<organism evidence="12 13">
    <name type="scientific">Littorina saxatilis</name>
    <dbReference type="NCBI Taxonomy" id="31220"/>
    <lineage>
        <taxon>Eukaryota</taxon>
        <taxon>Metazoa</taxon>
        <taxon>Spiralia</taxon>
        <taxon>Lophotrochozoa</taxon>
        <taxon>Mollusca</taxon>
        <taxon>Gastropoda</taxon>
        <taxon>Caenogastropoda</taxon>
        <taxon>Littorinimorpha</taxon>
        <taxon>Littorinoidea</taxon>
        <taxon>Littorinidae</taxon>
        <taxon>Littorina</taxon>
    </lineage>
</organism>
<dbReference type="Pfam" id="PF13181">
    <property type="entry name" value="TPR_8"/>
    <property type="match status" value="2"/>
</dbReference>
<keyword evidence="8" id="KW-0802">TPR repeat</keyword>
<feature type="repeat" description="TPR" evidence="8">
    <location>
        <begin position="104"/>
        <end position="137"/>
    </location>
</feature>
<evidence type="ECO:0000259" key="10">
    <source>
        <dbReference type="PROSITE" id="PS50280"/>
    </source>
</evidence>
<evidence type="ECO:0000313" key="12">
    <source>
        <dbReference type="EMBL" id="KAK7114860.1"/>
    </source>
</evidence>
<evidence type="ECO:0000256" key="6">
    <source>
        <dbReference type="ARBA" id="ARBA00022833"/>
    </source>
</evidence>
<dbReference type="PANTHER" id="PTHR46402">
    <property type="entry name" value="SET AND MYND DOMAIN-CONTAINING PROTEIN 5"/>
    <property type="match status" value="1"/>
</dbReference>
<keyword evidence="1" id="KW-0489">Methyltransferase</keyword>
<dbReference type="Pfam" id="PF00856">
    <property type="entry name" value="SET"/>
    <property type="match status" value="1"/>
</dbReference>
<protein>
    <submittedName>
        <fullName evidence="12">Uncharacterized protein</fullName>
    </submittedName>
</protein>
<dbReference type="PROSITE" id="PS50005">
    <property type="entry name" value="TPR"/>
    <property type="match status" value="1"/>
</dbReference>
<feature type="domain" description="MYND-type" evidence="11">
    <location>
        <begin position="383"/>
        <end position="450"/>
    </location>
</feature>
<dbReference type="Proteomes" id="UP001374579">
    <property type="component" value="Unassembled WGS sequence"/>
</dbReference>
<dbReference type="CDD" id="cd20071">
    <property type="entry name" value="SET_SMYD"/>
    <property type="match status" value="1"/>
</dbReference>
<keyword evidence="2" id="KW-0808">Transferase</keyword>
<keyword evidence="13" id="KW-1185">Reference proteome</keyword>
<dbReference type="SUPFAM" id="SSF82199">
    <property type="entry name" value="SET domain"/>
    <property type="match status" value="1"/>
</dbReference>
<dbReference type="PROSITE" id="PS01360">
    <property type="entry name" value="ZF_MYND_1"/>
    <property type="match status" value="1"/>
</dbReference>
<name>A0AAN9GQ85_9CAEN</name>
<dbReference type="GO" id="GO:0008270">
    <property type="term" value="F:zinc ion binding"/>
    <property type="evidence" value="ECO:0007669"/>
    <property type="project" value="UniProtKB-KW"/>
</dbReference>
<feature type="domain" description="SET" evidence="10">
    <location>
        <begin position="323"/>
        <end position="670"/>
    </location>
</feature>
<evidence type="ECO:0000256" key="1">
    <source>
        <dbReference type="ARBA" id="ARBA00022603"/>
    </source>
</evidence>
<keyword evidence="4" id="KW-0479">Metal-binding</keyword>
<gene>
    <name evidence="12" type="ORF">V1264_000847</name>
</gene>
<dbReference type="InterPro" id="IPR011990">
    <property type="entry name" value="TPR-like_helical_dom_sf"/>
</dbReference>
<evidence type="ECO:0000256" key="8">
    <source>
        <dbReference type="PROSITE-ProRule" id="PRU00339"/>
    </source>
</evidence>
<evidence type="ECO:0000259" key="11">
    <source>
        <dbReference type="PROSITE" id="PS50865"/>
    </source>
</evidence>
<evidence type="ECO:0000256" key="7">
    <source>
        <dbReference type="PROSITE-ProRule" id="PRU00134"/>
    </source>
</evidence>